<dbReference type="EMBL" id="JBHUOP010000003">
    <property type="protein sequence ID" value="MFD2840751.1"/>
    <property type="molecule type" value="Genomic_DNA"/>
</dbReference>
<evidence type="ECO:0000256" key="3">
    <source>
        <dbReference type="ARBA" id="ARBA00023163"/>
    </source>
</evidence>
<dbReference type="InterPro" id="IPR050109">
    <property type="entry name" value="HTH-type_TetR-like_transc_reg"/>
</dbReference>
<dbReference type="PROSITE" id="PS50977">
    <property type="entry name" value="HTH_TETR_2"/>
    <property type="match status" value="1"/>
</dbReference>
<keyword evidence="1" id="KW-0805">Transcription regulation</keyword>
<comment type="caution">
    <text evidence="6">The sequence shown here is derived from an EMBL/GenBank/DDBJ whole genome shotgun (WGS) entry which is preliminary data.</text>
</comment>
<dbReference type="InterPro" id="IPR001647">
    <property type="entry name" value="HTH_TetR"/>
</dbReference>
<evidence type="ECO:0000256" key="1">
    <source>
        <dbReference type="ARBA" id="ARBA00023015"/>
    </source>
</evidence>
<proteinExistence type="predicted"/>
<reference evidence="7" key="1">
    <citation type="journal article" date="2019" name="Int. J. Syst. Evol. Microbiol.">
        <title>The Global Catalogue of Microorganisms (GCM) 10K type strain sequencing project: providing services to taxonomists for standard genome sequencing and annotation.</title>
        <authorList>
            <consortium name="The Broad Institute Genomics Platform"/>
            <consortium name="The Broad Institute Genome Sequencing Center for Infectious Disease"/>
            <person name="Wu L."/>
            <person name="Ma J."/>
        </authorList>
    </citation>
    <scope>NUCLEOTIDE SEQUENCE [LARGE SCALE GENOMIC DNA]</scope>
    <source>
        <strain evidence="7">KCTC 33576</strain>
    </source>
</reference>
<protein>
    <submittedName>
        <fullName evidence="6">TetR/AcrR family transcriptional regulator</fullName>
    </submittedName>
</protein>
<organism evidence="6 7">
    <name type="scientific">Populibacterium corticicola</name>
    <dbReference type="NCBI Taxonomy" id="1812826"/>
    <lineage>
        <taxon>Bacteria</taxon>
        <taxon>Bacillati</taxon>
        <taxon>Actinomycetota</taxon>
        <taxon>Actinomycetes</taxon>
        <taxon>Micrococcales</taxon>
        <taxon>Jonesiaceae</taxon>
        <taxon>Populibacterium</taxon>
    </lineage>
</organism>
<feature type="domain" description="HTH tetR-type" evidence="5">
    <location>
        <begin position="8"/>
        <end position="67"/>
    </location>
</feature>
<keyword evidence="3" id="KW-0804">Transcription</keyword>
<sequence length="186" mass="20651">MNKRADARANHEKLLAAAETVFRQEGAHAPLQHIAEAAGVGRGTLYRHFEDRTALIVALFEQRIDHLVAIAQDPSAPELAAERALRETLDIQRATPGLSQVVMSSQSPLLTELSQHSTRLEESLHSPVRAAIDAGRIYPDVTARDFLVSWAMFEGVTATYNEPQYRDRVERARILVLRSILTPAAH</sequence>
<gene>
    <name evidence="6" type="ORF">ACFSYH_09220</name>
</gene>
<feature type="DNA-binding region" description="H-T-H motif" evidence="4">
    <location>
        <begin position="30"/>
        <end position="49"/>
    </location>
</feature>
<evidence type="ECO:0000256" key="2">
    <source>
        <dbReference type="ARBA" id="ARBA00023125"/>
    </source>
</evidence>
<dbReference type="PRINTS" id="PR00455">
    <property type="entry name" value="HTHTETR"/>
</dbReference>
<dbReference type="PANTHER" id="PTHR30055">
    <property type="entry name" value="HTH-TYPE TRANSCRIPTIONAL REGULATOR RUTR"/>
    <property type="match status" value="1"/>
</dbReference>
<dbReference type="RefSeq" id="WP_377466630.1">
    <property type="nucleotide sequence ID" value="NZ_JBHUOP010000003.1"/>
</dbReference>
<dbReference type="PANTHER" id="PTHR30055:SF234">
    <property type="entry name" value="HTH-TYPE TRANSCRIPTIONAL REGULATOR BETI"/>
    <property type="match status" value="1"/>
</dbReference>
<dbReference type="InterPro" id="IPR009057">
    <property type="entry name" value="Homeodomain-like_sf"/>
</dbReference>
<evidence type="ECO:0000313" key="7">
    <source>
        <dbReference type="Proteomes" id="UP001597391"/>
    </source>
</evidence>
<dbReference type="Gene3D" id="1.10.357.10">
    <property type="entry name" value="Tetracycline Repressor, domain 2"/>
    <property type="match status" value="1"/>
</dbReference>
<dbReference type="SUPFAM" id="SSF46689">
    <property type="entry name" value="Homeodomain-like"/>
    <property type="match status" value="1"/>
</dbReference>
<evidence type="ECO:0000256" key="4">
    <source>
        <dbReference type="PROSITE-ProRule" id="PRU00335"/>
    </source>
</evidence>
<accession>A0ABW5XEI3</accession>
<keyword evidence="2 4" id="KW-0238">DNA-binding</keyword>
<dbReference type="Pfam" id="PF00440">
    <property type="entry name" value="TetR_N"/>
    <property type="match status" value="1"/>
</dbReference>
<dbReference type="Proteomes" id="UP001597391">
    <property type="component" value="Unassembled WGS sequence"/>
</dbReference>
<evidence type="ECO:0000313" key="6">
    <source>
        <dbReference type="EMBL" id="MFD2840751.1"/>
    </source>
</evidence>
<keyword evidence="7" id="KW-1185">Reference proteome</keyword>
<name>A0ABW5XEI3_9MICO</name>
<evidence type="ECO:0000259" key="5">
    <source>
        <dbReference type="PROSITE" id="PS50977"/>
    </source>
</evidence>